<dbReference type="SUPFAM" id="SSF55315">
    <property type="entry name" value="L30e-like"/>
    <property type="match status" value="1"/>
</dbReference>
<evidence type="ECO:0000256" key="4">
    <source>
        <dbReference type="ARBA" id="ARBA00023242"/>
    </source>
</evidence>
<name>A0AAW1QW78_9CHLO</name>
<dbReference type="InterPro" id="IPR004038">
    <property type="entry name" value="Ribosomal_eL8/eL30/eS12/Gad45"/>
</dbReference>
<comment type="function">
    <text evidence="6">Required for ribosome biogenesis. Part of a complex which catalyzes pseudouridylation of rRNA. This involves the isomerization of uridine such that the ribose is subsequently attached to C5, instead of the normal N1. Pseudouridine ('psi') residues may serve to stabilize the conformation of rRNAs.</text>
</comment>
<evidence type="ECO:0000256" key="7">
    <source>
        <dbReference type="SAM" id="MobiDB-lite"/>
    </source>
</evidence>
<dbReference type="Proteomes" id="UP001445335">
    <property type="component" value="Unassembled WGS sequence"/>
</dbReference>
<evidence type="ECO:0000256" key="1">
    <source>
        <dbReference type="ARBA" id="ARBA00004604"/>
    </source>
</evidence>
<dbReference type="Gene3D" id="3.30.1330.30">
    <property type="match status" value="1"/>
</dbReference>
<feature type="compositionally biased region" description="Basic residues" evidence="7">
    <location>
        <begin position="18"/>
        <end position="27"/>
    </location>
</feature>
<dbReference type="FunFam" id="3.30.1330.30:FF:000026">
    <property type="entry name" value="H/ACA ribonucleoprotein complex subunit 2"/>
    <property type="match status" value="1"/>
</dbReference>
<protein>
    <recommendedName>
        <fullName evidence="6">H/ACA ribonucleoprotein complex subunit 2</fullName>
    </recommendedName>
    <alternativeName>
        <fullName evidence="6">Nucleolar protein family A member 2</fullName>
    </alternativeName>
</protein>
<dbReference type="GO" id="GO:0031429">
    <property type="term" value="C:box H/ACA snoRNP complex"/>
    <property type="evidence" value="ECO:0007669"/>
    <property type="project" value="UniProtKB-UniRule"/>
</dbReference>
<dbReference type="PRINTS" id="PR00881">
    <property type="entry name" value="L7ARS6FAMILY"/>
</dbReference>
<dbReference type="PANTHER" id="PTHR23105">
    <property type="entry name" value="RIBOSOMAL PROTEIN L7AE FAMILY MEMBER"/>
    <property type="match status" value="1"/>
</dbReference>
<dbReference type="GO" id="GO:0031120">
    <property type="term" value="P:snRNA pseudouridine synthesis"/>
    <property type="evidence" value="ECO:0007669"/>
    <property type="project" value="UniProtKB-UniRule"/>
</dbReference>
<dbReference type="EMBL" id="JALJOU010000074">
    <property type="protein sequence ID" value="KAK9825414.1"/>
    <property type="molecule type" value="Genomic_DNA"/>
</dbReference>
<organism evidence="9 10">
    <name type="scientific">Elliptochloris bilobata</name>
    <dbReference type="NCBI Taxonomy" id="381761"/>
    <lineage>
        <taxon>Eukaryota</taxon>
        <taxon>Viridiplantae</taxon>
        <taxon>Chlorophyta</taxon>
        <taxon>core chlorophytes</taxon>
        <taxon>Trebouxiophyceae</taxon>
        <taxon>Trebouxiophyceae incertae sedis</taxon>
        <taxon>Elliptochloris clade</taxon>
        <taxon>Elliptochloris</taxon>
    </lineage>
</organism>
<reference evidence="9 10" key="1">
    <citation type="journal article" date="2024" name="Nat. Commun.">
        <title>Phylogenomics reveals the evolutionary origins of lichenization in chlorophyte algae.</title>
        <authorList>
            <person name="Puginier C."/>
            <person name="Libourel C."/>
            <person name="Otte J."/>
            <person name="Skaloud P."/>
            <person name="Haon M."/>
            <person name="Grisel S."/>
            <person name="Petersen M."/>
            <person name="Berrin J.G."/>
            <person name="Delaux P.M."/>
            <person name="Dal Grande F."/>
            <person name="Keller J."/>
        </authorList>
    </citation>
    <scope>NUCLEOTIDE SEQUENCE [LARGE SCALE GENOMIC DNA]</scope>
    <source>
        <strain evidence="9 10">SAG 245.80</strain>
    </source>
</reference>
<dbReference type="InterPro" id="IPR050257">
    <property type="entry name" value="eL8/uL1-like"/>
</dbReference>
<dbReference type="AlphaFoldDB" id="A0AAW1QW78"/>
<dbReference type="PROSITE" id="PS01082">
    <property type="entry name" value="RIBOSOMAL_L7AE"/>
    <property type="match status" value="1"/>
</dbReference>
<evidence type="ECO:0000256" key="5">
    <source>
        <dbReference type="ARBA" id="ARBA00023274"/>
    </source>
</evidence>
<dbReference type="Pfam" id="PF01248">
    <property type="entry name" value="Ribosomal_L7Ae"/>
    <property type="match status" value="1"/>
</dbReference>
<dbReference type="InterPro" id="IPR004037">
    <property type="entry name" value="Ribosomal_eL8-like_CS"/>
</dbReference>
<dbReference type="InterPro" id="IPR018492">
    <property type="entry name" value="Ribosomal_eL8/Nhp2"/>
</dbReference>
<dbReference type="InterPro" id="IPR029064">
    <property type="entry name" value="Ribosomal_eL30-like_sf"/>
</dbReference>
<keyword evidence="3 6" id="KW-0694">RNA-binding</keyword>
<dbReference type="GO" id="GO:0042254">
    <property type="term" value="P:ribosome biogenesis"/>
    <property type="evidence" value="ECO:0007669"/>
    <property type="project" value="InterPro"/>
</dbReference>
<dbReference type="GO" id="GO:0003723">
    <property type="term" value="F:RNA binding"/>
    <property type="evidence" value="ECO:0007669"/>
    <property type="project" value="UniProtKB-UniRule"/>
</dbReference>
<comment type="function">
    <text evidence="6">Common component of the spliceosome and rRNA processing machinery.</text>
</comment>
<dbReference type="InterPro" id="IPR002415">
    <property type="entry name" value="H/ACA_rnp_Nhp2-like"/>
</dbReference>
<feature type="domain" description="Ribosomal protein eL8/eL30/eS12/Gadd45" evidence="8">
    <location>
        <begin position="70"/>
        <end position="152"/>
    </location>
</feature>
<comment type="subcellular location">
    <subcellularLocation>
        <location evidence="1 6">Nucleus</location>
        <location evidence="1 6">Nucleolus</location>
    </subcellularLocation>
</comment>
<evidence type="ECO:0000313" key="9">
    <source>
        <dbReference type="EMBL" id="KAK9825414.1"/>
    </source>
</evidence>
<keyword evidence="4 6" id="KW-0539">Nucleus</keyword>
<evidence type="ECO:0000313" key="10">
    <source>
        <dbReference type="Proteomes" id="UP001445335"/>
    </source>
</evidence>
<proteinExistence type="inferred from homology"/>
<feature type="compositionally biased region" description="Basic and acidic residues" evidence="7">
    <location>
        <begin position="1"/>
        <end position="17"/>
    </location>
</feature>
<keyword evidence="10" id="KW-1185">Reference proteome</keyword>
<comment type="similarity">
    <text evidence="2 6">Belongs to the eukaryotic ribosomal protein eL8 family.</text>
</comment>
<evidence type="ECO:0000259" key="8">
    <source>
        <dbReference type="Pfam" id="PF01248"/>
    </source>
</evidence>
<comment type="caution">
    <text evidence="9">The sequence shown here is derived from an EMBL/GenBank/DDBJ whole genome shotgun (WGS) entry which is preliminary data.</text>
</comment>
<evidence type="ECO:0000256" key="2">
    <source>
        <dbReference type="ARBA" id="ARBA00007337"/>
    </source>
</evidence>
<evidence type="ECO:0000256" key="3">
    <source>
        <dbReference type="ARBA" id="ARBA00022884"/>
    </source>
</evidence>
<feature type="region of interest" description="Disordered" evidence="7">
    <location>
        <begin position="1"/>
        <end position="35"/>
    </location>
</feature>
<dbReference type="GO" id="GO:0000398">
    <property type="term" value="P:mRNA splicing, via spliceosome"/>
    <property type="evidence" value="ECO:0007669"/>
    <property type="project" value="UniProtKB-UniRule"/>
</dbReference>
<gene>
    <name evidence="9" type="ORF">WJX81_003277</name>
</gene>
<sequence>MVKSAEKAEKAGKSAEKKLKKVKKEKTPKKAAEDAGEPLVVDAAEAAAAPKKALLIPIAKPLADEKLSKKVLKLAKKATKRKQIKRGVKEVVKAIRKKFTGICVIAGDISPIDVITHLPVLCEENDIPYIYVPSKEELGAAGLTKRPTSCMLLLPKPPKGGEDNDEAKEFAESFADVHRRVKAVQPSVF</sequence>
<evidence type="ECO:0000256" key="6">
    <source>
        <dbReference type="RuleBase" id="RU366039"/>
    </source>
</evidence>
<dbReference type="PRINTS" id="PR00883">
    <property type="entry name" value="NUCLEARHMG"/>
</dbReference>
<accession>A0AAW1QW78</accession>
<keyword evidence="5 6" id="KW-0687">Ribonucleoprotein</keyword>